<comment type="subcellular location">
    <subcellularLocation>
        <location evidence="1">Membrane</location>
        <topology evidence="1">Multi-pass membrane protein</topology>
    </subcellularLocation>
</comment>
<dbReference type="PANTHER" id="PTHR11537:SF254">
    <property type="entry name" value="POTASSIUM VOLTAGE-GATED CHANNEL PROTEIN SHAB"/>
    <property type="match status" value="1"/>
</dbReference>
<evidence type="ECO:0000313" key="15">
    <source>
        <dbReference type="Proteomes" id="UP000615446"/>
    </source>
</evidence>
<evidence type="ECO:0000256" key="6">
    <source>
        <dbReference type="ARBA" id="ARBA00022882"/>
    </source>
</evidence>
<feature type="transmembrane region" description="Helical" evidence="12">
    <location>
        <begin position="231"/>
        <end position="252"/>
    </location>
</feature>
<dbReference type="Gene3D" id="1.20.120.350">
    <property type="entry name" value="Voltage-gated potassium channels. Chain C"/>
    <property type="match status" value="1"/>
</dbReference>
<keyword evidence="7" id="KW-0630">Potassium</keyword>
<keyword evidence="8 12" id="KW-1133">Transmembrane helix</keyword>
<feature type="transmembrane region" description="Helical" evidence="12">
    <location>
        <begin position="305"/>
        <end position="331"/>
    </location>
</feature>
<evidence type="ECO:0000256" key="8">
    <source>
        <dbReference type="ARBA" id="ARBA00022989"/>
    </source>
</evidence>
<dbReference type="GO" id="GO:0001508">
    <property type="term" value="P:action potential"/>
    <property type="evidence" value="ECO:0007669"/>
    <property type="project" value="TreeGrafter"/>
</dbReference>
<keyword evidence="3" id="KW-0633">Potassium transport</keyword>
<dbReference type="OrthoDB" id="415460at2759"/>
<evidence type="ECO:0000256" key="11">
    <source>
        <dbReference type="ARBA" id="ARBA00023303"/>
    </source>
</evidence>
<dbReference type="Gene3D" id="1.10.287.70">
    <property type="match status" value="1"/>
</dbReference>
<organism evidence="14 15">
    <name type="scientific">Rhizophagus clarus</name>
    <dbReference type="NCBI Taxonomy" id="94130"/>
    <lineage>
        <taxon>Eukaryota</taxon>
        <taxon>Fungi</taxon>
        <taxon>Fungi incertae sedis</taxon>
        <taxon>Mucoromycota</taxon>
        <taxon>Glomeromycotina</taxon>
        <taxon>Glomeromycetes</taxon>
        <taxon>Glomerales</taxon>
        <taxon>Glomeraceae</taxon>
        <taxon>Rhizophagus</taxon>
    </lineage>
</organism>
<dbReference type="GO" id="GO:0005249">
    <property type="term" value="F:voltage-gated potassium channel activity"/>
    <property type="evidence" value="ECO:0007669"/>
    <property type="project" value="InterPro"/>
</dbReference>
<keyword evidence="10 12" id="KW-0472">Membrane</keyword>
<comment type="caution">
    <text evidence="14">The sequence shown here is derived from an EMBL/GenBank/DDBJ whole genome shotgun (WGS) entry which is preliminary data.</text>
</comment>
<keyword evidence="4 12" id="KW-0812">Transmembrane</keyword>
<evidence type="ECO:0000256" key="1">
    <source>
        <dbReference type="ARBA" id="ARBA00004141"/>
    </source>
</evidence>
<gene>
    <name evidence="14" type="ORF">RCL2_001012000</name>
</gene>
<evidence type="ECO:0000259" key="13">
    <source>
        <dbReference type="Pfam" id="PF00520"/>
    </source>
</evidence>
<name>A0A8H3QKQ0_9GLOM</name>
<protein>
    <submittedName>
        <fullName evidence="14">Potassium voltage-gated channel subfamily A member 7-like</fullName>
    </submittedName>
</protein>
<evidence type="ECO:0000256" key="4">
    <source>
        <dbReference type="ARBA" id="ARBA00022692"/>
    </source>
</evidence>
<evidence type="ECO:0000256" key="5">
    <source>
        <dbReference type="ARBA" id="ARBA00022826"/>
    </source>
</evidence>
<evidence type="ECO:0000313" key="14">
    <source>
        <dbReference type="EMBL" id="GES82941.1"/>
    </source>
</evidence>
<feature type="transmembrane region" description="Helical" evidence="12">
    <location>
        <begin position="133"/>
        <end position="156"/>
    </location>
</feature>
<dbReference type="SUPFAM" id="SSF81324">
    <property type="entry name" value="Voltage-gated potassium channels"/>
    <property type="match status" value="1"/>
</dbReference>
<feature type="domain" description="Ion transport" evidence="13">
    <location>
        <begin position="98"/>
        <end position="329"/>
    </location>
</feature>
<keyword evidence="11" id="KW-0407">Ion channel</keyword>
<reference evidence="14" key="1">
    <citation type="submission" date="2019-10" db="EMBL/GenBank/DDBJ databases">
        <title>Conservation and host-specific expression of non-tandemly repeated heterogenous ribosome RNA gene in arbuscular mycorrhizal fungi.</title>
        <authorList>
            <person name="Maeda T."/>
            <person name="Kobayashi Y."/>
            <person name="Nakagawa T."/>
            <person name="Ezawa T."/>
            <person name="Yamaguchi K."/>
            <person name="Bino T."/>
            <person name="Nishimoto Y."/>
            <person name="Shigenobu S."/>
            <person name="Kawaguchi M."/>
        </authorList>
    </citation>
    <scope>NUCLEOTIDE SEQUENCE</scope>
    <source>
        <strain evidence="14">HR1</strain>
    </source>
</reference>
<dbReference type="PANTHER" id="PTHR11537">
    <property type="entry name" value="VOLTAGE-GATED POTASSIUM CHANNEL"/>
    <property type="match status" value="1"/>
</dbReference>
<evidence type="ECO:0000256" key="9">
    <source>
        <dbReference type="ARBA" id="ARBA00023065"/>
    </source>
</evidence>
<evidence type="ECO:0000256" key="10">
    <source>
        <dbReference type="ARBA" id="ARBA00023136"/>
    </source>
</evidence>
<keyword evidence="9" id="KW-0406">Ion transport</keyword>
<dbReference type="InterPro" id="IPR027359">
    <property type="entry name" value="Volt_channel_dom_sf"/>
</dbReference>
<dbReference type="Pfam" id="PF00520">
    <property type="entry name" value="Ion_trans"/>
    <property type="match status" value="1"/>
</dbReference>
<dbReference type="InterPro" id="IPR005821">
    <property type="entry name" value="Ion_trans_dom"/>
</dbReference>
<keyword evidence="2" id="KW-0813">Transport</keyword>
<evidence type="ECO:0000256" key="2">
    <source>
        <dbReference type="ARBA" id="ARBA00022448"/>
    </source>
</evidence>
<dbReference type="Proteomes" id="UP000615446">
    <property type="component" value="Unassembled WGS sequence"/>
</dbReference>
<evidence type="ECO:0000256" key="7">
    <source>
        <dbReference type="ARBA" id="ARBA00022958"/>
    </source>
</evidence>
<evidence type="ECO:0000256" key="3">
    <source>
        <dbReference type="ARBA" id="ARBA00022538"/>
    </source>
</evidence>
<evidence type="ECO:0000256" key="12">
    <source>
        <dbReference type="SAM" id="Phobius"/>
    </source>
</evidence>
<dbReference type="PRINTS" id="PR00169">
    <property type="entry name" value="KCHANNEL"/>
</dbReference>
<dbReference type="AlphaFoldDB" id="A0A8H3QKQ0"/>
<dbReference type="GO" id="GO:0008076">
    <property type="term" value="C:voltage-gated potassium channel complex"/>
    <property type="evidence" value="ECO:0007669"/>
    <property type="project" value="InterPro"/>
</dbReference>
<feature type="transmembrane region" description="Helical" evidence="12">
    <location>
        <begin position="102"/>
        <end position="126"/>
    </location>
</feature>
<keyword evidence="6" id="KW-0851">Voltage-gated channel</keyword>
<dbReference type="InterPro" id="IPR028325">
    <property type="entry name" value="VG_K_chnl"/>
</dbReference>
<feature type="transmembrane region" description="Helical" evidence="12">
    <location>
        <begin position="162"/>
        <end position="183"/>
    </location>
</feature>
<keyword evidence="5" id="KW-0631">Potassium channel</keyword>
<accession>A0A8H3QKQ0</accession>
<proteinExistence type="predicted"/>
<sequence length="458" mass="53391">MNNADDGQDDRQDETRYPSIATTIGSESFLNNVTVSSDVFEPPNDEFQKRIIYPFKYKINLRNEKCVYERQFDDDLYRTPLQKKLYYFFEEPQSRKAQAFSLFSTICLFTTIVIICLDSLPTFFMIKDVNIHIWLPFDILIVIVFTIEYAGSFFAAPNKWKFAISLSNLLNLISIIPFYIQIFSPFSADATLRFTRILRITRIIKSLQRIGRFSDGFMIATNIFLLSSIRILINLIYILIILTISAISIYYVERGDFDYTTDLWYRTLPDGTREKSPFQSVFHSLYWSITTLTTTGYGDIVPITAIGQCIAALTSLSGILVIAVTSSIIGINSDLEWSKYQQHKTKIDFSEMWKAIDDKNVDNLSRSEQIKKEEILKFQNGILRDLIEEIQKNFNNVAGFGIMTYLNKYNELEFEHSLTNEKLNKLEFEMKKYETILGNIDDYHHHEHIDKKQKNKLF</sequence>
<dbReference type="EMBL" id="BLAL01000065">
    <property type="protein sequence ID" value="GES82941.1"/>
    <property type="molecule type" value="Genomic_DNA"/>
</dbReference>